<dbReference type="EMBL" id="JASBWT010000023">
    <property type="protein sequence ID" value="KAJ9095029.1"/>
    <property type="molecule type" value="Genomic_DNA"/>
</dbReference>
<proteinExistence type="predicted"/>
<keyword evidence="2" id="KW-1185">Reference proteome</keyword>
<dbReference type="Proteomes" id="UP001227268">
    <property type="component" value="Unassembled WGS sequence"/>
</dbReference>
<evidence type="ECO:0000313" key="1">
    <source>
        <dbReference type="EMBL" id="KAJ9095029.1"/>
    </source>
</evidence>
<accession>A0ACC2V779</accession>
<sequence length="324" mass="35137">MLHRLLQSMQFLQAQTSAGHNDAVWKLDWTAKNDIISASADGGIRIWDNVNPLTPKHHIKAHKLGVVSLSTDAAGTKAISSSIEGTVYLSDLARGKAVAKKATYNEQAEDGAVLPAWAVAMHPDGRSWACSGQGAKVGFYTGLQDVPEFMETEEDEPTTLQDDEEVADNTSENLGTLAKVIETGRGKFGMELKYSPDGKSLALAAETGHVTIIDVETQSVVTTHASHAMCARTLSWSPDSQASQVQLDEEVKRSQSCRDTLAGYFPLQPVQTTDSYVPVAPTQLFESGTWDNELALATPTRDLKYGPLNGSHLQRIRRGSERLS</sequence>
<gene>
    <name evidence="1" type="ORF">QFC21_005822</name>
</gene>
<protein>
    <submittedName>
        <fullName evidence="1">Uncharacterized protein</fullName>
    </submittedName>
</protein>
<name>A0ACC2V779_9TREE</name>
<evidence type="ECO:0000313" key="2">
    <source>
        <dbReference type="Proteomes" id="UP001227268"/>
    </source>
</evidence>
<comment type="caution">
    <text evidence="1">The sequence shown here is derived from an EMBL/GenBank/DDBJ whole genome shotgun (WGS) entry which is preliminary data.</text>
</comment>
<reference evidence="1" key="1">
    <citation type="submission" date="2023-04" db="EMBL/GenBank/DDBJ databases">
        <title>Draft Genome sequencing of Naganishia species isolated from polar environments using Oxford Nanopore Technology.</title>
        <authorList>
            <person name="Leo P."/>
            <person name="Venkateswaran K."/>
        </authorList>
    </citation>
    <scope>NUCLEOTIDE SEQUENCE</scope>
    <source>
        <strain evidence="1">MNA-CCFEE 5423</strain>
    </source>
</reference>
<organism evidence="1 2">
    <name type="scientific">Naganishia friedmannii</name>
    <dbReference type="NCBI Taxonomy" id="89922"/>
    <lineage>
        <taxon>Eukaryota</taxon>
        <taxon>Fungi</taxon>
        <taxon>Dikarya</taxon>
        <taxon>Basidiomycota</taxon>
        <taxon>Agaricomycotina</taxon>
        <taxon>Tremellomycetes</taxon>
        <taxon>Filobasidiales</taxon>
        <taxon>Filobasidiaceae</taxon>
        <taxon>Naganishia</taxon>
    </lineage>
</organism>